<dbReference type="Pfam" id="PF21196">
    <property type="entry name" value="PcrA_UvrD_tudor"/>
    <property type="match status" value="1"/>
</dbReference>
<dbReference type="PANTHER" id="PTHR11070:SF2">
    <property type="entry name" value="ATP-DEPENDENT DNA HELICASE SRS2"/>
    <property type="match status" value="1"/>
</dbReference>
<comment type="similarity">
    <text evidence="9">Belongs to the helicase family. UvrD subfamily.</text>
</comment>
<dbReference type="PANTHER" id="PTHR11070">
    <property type="entry name" value="UVRD / RECB / PCRA DNA HELICASE FAMILY MEMBER"/>
    <property type="match status" value="1"/>
</dbReference>
<dbReference type="PROSITE" id="PS51217">
    <property type="entry name" value="UVRD_HELICASE_CTER"/>
    <property type="match status" value="1"/>
</dbReference>
<gene>
    <name evidence="13" type="primary">pcrA</name>
    <name evidence="13" type="ORF">HGO97_013785</name>
</gene>
<keyword evidence="3 8" id="KW-0347">Helicase</keyword>
<dbReference type="GO" id="GO:0003678">
    <property type="term" value="F:DNA helicase activity"/>
    <property type="evidence" value="ECO:0007669"/>
    <property type="project" value="UniProtKB-EC"/>
</dbReference>
<evidence type="ECO:0000259" key="11">
    <source>
        <dbReference type="PROSITE" id="PS51198"/>
    </source>
</evidence>
<name>A0ABS6D6G5_9FIRM</name>
<comment type="catalytic activity">
    <reaction evidence="7 9">
        <text>ATP + H2O = ADP + phosphate + H(+)</text>
        <dbReference type="Rhea" id="RHEA:13065"/>
        <dbReference type="ChEBI" id="CHEBI:15377"/>
        <dbReference type="ChEBI" id="CHEBI:15378"/>
        <dbReference type="ChEBI" id="CHEBI:30616"/>
        <dbReference type="ChEBI" id="CHEBI:43474"/>
        <dbReference type="ChEBI" id="CHEBI:456216"/>
        <dbReference type="EC" id="5.6.2.4"/>
    </reaction>
</comment>
<evidence type="ECO:0000313" key="14">
    <source>
        <dbReference type="Proteomes" id="UP000723714"/>
    </source>
</evidence>
<dbReference type="InterPro" id="IPR005751">
    <property type="entry name" value="ATP-dep_DNA_helicase_PcrA"/>
</dbReference>
<dbReference type="NCBIfam" id="TIGR01073">
    <property type="entry name" value="pcrA"/>
    <property type="match status" value="1"/>
</dbReference>
<evidence type="ECO:0000256" key="3">
    <source>
        <dbReference type="ARBA" id="ARBA00022806"/>
    </source>
</evidence>
<protein>
    <recommendedName>
        <fullName evidence="9">ATP-dependent DNA helicase</fullName>
        <ecNumber evidence="9">5.6.2.4</ecNumber>
    </recommendedName>
</protein>
<dbReference type="GO" id="GO:0016787">
    <property type="term" value="F:hydrolase activity"/>
    <property type="evidence" value="ECO:0007669"/>
    <property type="project" value="UniProtKB-KW"/>
</dbReference>
<feature type="coiled-coil region" evidence="10">
    <location>
        <begin position="500"/>
        <end position="527"/>
    </location>
</feature>
<dbReference type="CDD" id="cd18807">
    <property type="entry name" value="SF1_C_UvrD"/>
    <property type="match status" value="1"/>
</dbReference>
<dbReference type="InterPro" id="IPR014016">
    <property type="entry name" value="UvrD-like_ATP-bd"/>
</dbReference>
<keyword evidence="9" id="KW-0238">DNA-binding</keyword>
<comment type="caution">
    <text evidence="13">The sequence shown here is derived from an EMBL/GenBank/DDBJ whole genome shotgun (WGS) entry which is preliminary data.</text>
</comment>
<dbReference type="InterPro" id="IPR000212">
    <property type="entry name" value="DNA_helicase_UvrD/REP"/>
</dbReference>
<evidence type="ECO:0000256" key="10">
    <source>
        <dbReference type="SAM" id="Coils"/>
    </source>
</evidence>
<organism evidence="13 14">
    <name type="scientific">Faecalicatena faecalis</name>
    <dbReference type="NCBI Taxonomy" id="2726362"/>
    <lineage>
        <taxon>Bacteria</taxon>
        <taxon>Bacillati</taxon>
        <taxon>Bacillota</taxon>
        <taxon>Clostridia</taxon>
        <taxon>Lachnospirales</taxon>
        <taxon>Lachnospiraceae</taxon>
        <taxon>Faecalicatena</taxon>
    </lineage>
</organism>
<keyword evidence="1 8" id="KW-0547">Nucleotide-binding</keyword>
<feature type="domain" description="UvrD-like helicase C-terminal" evidence="12">
    <location>
        <begin position="286"/>
        <end position="563"/>
    </location>
</feature>
<sequence length="741" mass="84558">MSIYDTLNEQQREAVFHTDGPLLILAGAGSGKTRVLTHRIAYLIEEKGVNPWNILAITFTNKAAGEMRERVDNLVGFGSESIWVSTFHSTCVRILRRHIDRLGYDNNFTIYDADDQKTLMKDVCRLIDIDTKVYKERNLLSAISSAKDELITPAEYELNAAGDYGKQKIAKVYLEYEKQLRANNALDFDDLLVKTVQLLQTQPDVLEYYQERFRYIMVDEYQDTNTVQFKFVSLLAGKYKNLCVVGDDDQSIYKFRGANIKNILNFEQEFHDAKVIKLEQNYRSTSNILNAANAVISNNVGRKDKSLWTDNGEGEKIQFRQFDTAYDEADFIAEDIRKHVKDGAAYNEHAILYRTNAQSRLFEERFVAGNIPYKIVGGINFYARREIKDLLAYLKTIDNGKDDLAVRRIINVPKRGIGLTTINRVQESALEREIGFYEALQGLDLIPNIGRSAGKLDSFVALMEYFKGFAAKETLSDLMKEIIEKTGYVENLEAEDKEDAQSRIENIEELQSKIAAYEESCADMDEKPTLSGFLEEVALVADIDSLDEEQDYVILMTLHSAKGLEFPHVYLAGMEDGLFPSYMTITSDDNEDLEEERRLCYVGITRAEKDLTVSCARRRMIRGETQYNKMSRFLKEIPTELMETGAAFEEEVEMPTQNAYFQAKQVFKQKAFSTGKTAKQFTVTKEKGLDYTIGDRVKHMKFGEGLVTDITEGGRDYEVTVQFDTAGVKKMFASFARLQKV</sequence>
<evidence type="ECO:0000259" key="12">
    <source>
        <dbReference type="PROSITE" id="PS51217"/>
    </source>
</evidence>
<keyword evidence="14" id="KW-1185">Reference proteome</keyword>
<evidence type="ECO:0000256" key="7">
    <source>
        <dbReference type="ARBA" id="ARBA00048988"/>
    </source>
</evidence>
<dbReference type="RefSeq" id="WP_216242765.1">
    <property type="nucleotide sequence ID" value="NZ_JABACJ020000013.1"/>
</dbReference>
<dbReference type="EC" id="5.6.2.4" evidence="9"/>
<dbReference type="PROSITE" id="PS51198">
    <property type="entry name" value="UVRD_HELICASE_ATP_BIND"/>
    <property type="match status" value="1"/>
</dbReference>
<evidence type="ECO:0000256" key="1">
    <source>
        <dbReference type="ARBA" id="ARBA00022741"/>
    </source>
</evidence>
<evidence type="ECO:0000256" key="5">
    <source>
        <dbReference type="ARBA" id="ARBA00023235"/>
    </source>
</evidence>
<comment type="catalytic activity">
    <reaction evidence="6">
        <text>Couples ATP hydrolysis with the unwinding of duplex DNA by translocating in the 3'-5' direction.</text>
        <dbReference type="EC" id="5.6.2.4"/>
    </reaction>
</comment>
<dbReference type="Proteomes" id="UP000723714">
    <property type="component" value="Unassembled WGS sequence"/>
</dbReference>
<keyword evidence="4 8" id="KW-0067">ATP-binding</keyword>
<keyword evidence="2 8" id="KW-0378">Hydrolase</keyword>
<evidence type="ECO:0000256" key="9">
    <source>
        <dbReference type="RuleBase" id="RU364053"/>
    </source>
</evidence>
<accession>A0ABS6D6G5</accession>
<evidence type="ECO:0000256" key="2">
    <source>
        <dbReference type="ARBA" id="ARBA00022801"/>
    </source>
</evidence>
<feature type="binding site" evidence="8">
    <location>
        <begin position="26"/>
        <end position="33"/>
    </location>
    <ligand>
        <name>ATP</name>
        <dbReference type="ChEBI" id="CHEBI:30616"/>
    </ligand>
</feature>
<reference evidence="13 14" key="1">
    <citation type="submission" date="2021-06" db="EMBL/GenBank/DDBJ databases">
        <title>Faecalicatena sp. nov. isolated from porcine feces.</title>
        <authorList>
            <person name="Oh B.S."/>
            <person name="Lee J.H."/>
        </authorList>
    </citation>
    <scope>NUCLEOTIDE SEQUENCE [LARGE SCALE GENOMIC DNA]</scope>
    <source>
        <strain evidence="13 14">AGMB00832</strain>
    </source>
</reference>
<dbReference type="CDD" id="cd17932">
    <property type="entry name" value="DEXQc_UvrD"/>
    <property type="match status" value="1"/>
</dbReference>
<proteinExistence type="inferred from homology"/>
<dbReference type="InterPro" id="IPR014017">
    <property type="entry name" value="DNA_helicase_UvrD-like_C"/>
</dbReference>
<evidence type="ECO:0000256" key="8">
    <source>
        <dbReference type="PROSITE-ProRule" id="PRU00560"/>
    </source>
</evidence>
<keyword evidence="10" id="KW-0175">Coiled coil</keyword>
<evidence type="ECO:0000313" key="13">
    <source>
        <dbReference type="EMBL" id="MBU3876880.1"/>
    </source>
</evidence>
<evidence type="ECO:0000256" key="6">
    <source>
        <dbReference type="ARBA" id="ARBA00034617"/>
    </source>
</evidence>
<dbReference type="Pfam" id="PF13361">
    <property type="entry name" value="UvrD_C"/>
    <property type="match status" value="1"/>
</dbReference>
<feature type="domain" description="UvrD-like helicase ATP-binding" evidence="11">
    <location>
        <begin position="5"/>
        <end position="285"/>
    </location>
</feature>
<dbReference type="Pfam" id="PF00580">
    <property type="entry name" value="UvrD-helicase"/>
    <property type="match status" value="1"/>
</dbReference>
<dbReference type="EMBL" id="JABACJ020000013">
    <property type="protein sequence ID" value="MBU3876880.1"/>
    <property type="molecule type" value="Genomic_DNA"/>
</dbReference>
<evidence type="ECO:0000256" key="4">
    <source>
        <dbReference type="ARBA" id="ARBA00022840"/>
    </source>
</evidence>
<keyword evidence="5" id="KW-0413">Isomerase</keyword>